<feature type="transmembrane region" description="Helical" evidence="1">
    <location>
        <begin position="26"/>
        <end position="45"/>
    </location>
</feature>
<dbReference type="Pfam" id="PF09858">
    <property type="entry name" value="DUF2085"/>
    <property type="match status" value="1"/>
</dbReference>
<dbReference type="EMBL" id="CP071448">
    <property type="protein sequence ID" value="QSW90779.1"/>
    <property type="molecule type" value="Genomic_DNA"/>
</dbReference>
<keyword evidence="1" id="KW-0472">Membrane</keyword>
<feature type="transmembrane region" description="Helical" evidence="1">
    <location>
        <begin position="51"/>
        <end position="71"/>
    </location>
</feature>
<evidence type="ECO:0000256" key="1">
    <source>
        <dbReference type="SAM" id="Phobius"/>
    </source>
</evidence>
<protein>
    <submittedName>
        <fullName evidence="2">DUF2085 domain-containing protein</fullName>
    </submittedName>
</protein>
<name>A0ABX7QJG6_9FLAO</name>
<dbReference type="InterPro" id="IPR019206">
    <property type="entry name" value="DUF2085_TM"/>
</dbReference>
<proteinExistence type="predicted"/>
<dbReference type="RefSeq" id="WP_207297927.1">
    <property type="nucleotide sequence ID" value="NZ_CP071448.1"/>
</dbReference>
<keyword evidence="1" id="KW-1133">Transmembrane helix</keyword>
<dbReference type="Proteomes" id="UP000663440">
    <property type="component" value="Chromosome"/>
</dbReference>
<evidence type="ECO:0000313" key="3">
    <source>
        <dbReference type="Proteomes" id="UP000663440"/>
    </source>
</evidence>
<organism evidence="2 3">
    <name type="scientific">Flavobacterium endoglycinae</name>
    <dbReference type="NCBI Taxonomy" id="2816357"/>
    <lineage>
        <taxon>Bacteria</taxon>
        <taxon>Pseudomonadati</taxon>
        <taxon>Bacteroidota</taxon>
        <taxon>Flavobacteriia</taxon>
        <taxon>Flavobacteriales</taxon>
        <taxon>Flavobacteriaceae</taxon>
        <taxon>Flavobacterium</taxon>
    </lineage>
</organism>
<accession>A0ABX7QJG6</accession>
<reference evidence="2 3" key="1">
    <citation type="submission" date="2021-03" db="EMBL/GenBank/DDBJ databases">
        <title>Flavobacterium kribbensis sp. nov, an endophytic bacteria, isolated from soybean.</title>
        <authorList>
            <person name="Lee J."/>
            <person name="Seo J."/>
        </authorList>
    </citation>
    <scope>NUCLEOTIDE SEQUENCE [LARGE SCALE GENOMIC DNA]</scope>
    <source>
        <strain evidence="2 3">BB8</strain>
    </source>
</reference>
<feature type="transmembrane region" description="Helical" evidence="1">
    <location>
        <begin position="78"/>
        <end position="103"/>
    </location>
</feature>
<gene>
    <name evidence="2" type="ORF">J0383_08210</name>
</gene>
<evidence type="ECO:0000313" key="2">
    <source>
        <dbReference type="EMBL" id="QSW90779.1"/>
    </source>
</evidence>
<keyword evidence="1" id="KW-0812">Transmembrane</keyword>
<keyword evidence="3" id="KW-1185">Reference proteome</keyword>
<sequence length="112" mass="13131">MRKIEFVSCHRLPERSFFFRGKQFPFCARCTGIYVGYAIFIPALWFIKIDIYWALLAILPTTIDGLTQAYFNRESNNFLRFTTGILAGYGLAGLSDFIAYWIVHFFKYLFVN</sequence>